<name>A0ABT6R4U7_9BACL</name>
<proteinExistence type="predicted"/>
<evidence type="ECO:0000313" key="1">
    <source>
        <dbReference type="EMBL" id="MDI3235984.1"/>
    </source>
</evidence>
<organism evidence="1 2">
    <name type="scientific">Exiguobacterium antarcticum</name>
    <dbReference type="NCBI Taxonomy" id="132920"/>
    <lineage>
        <taxon>Bacteria</taxon>
        <taxon>Bacillati</taxon>
        <taxon>Bacillota</taxon>
        <taxon>Bacilli</taxon>
        <taxon>Bacillales</taxon>
        <taxon>Bacillales Family XII. Incertae Sedis</taxon>
        <taxon>Exiguobacterium</taxon>
    </lineage>
</organism>
<keyword evidence="2" id="KW-1185">Reference proteome</keyword>
<evidence type="ECO:0000313" key="2">
    <source>
        <dbReference type="Proteomes" id="UP001243286"/>
    </source>
</evidence>
<comment type="caution">
    <text evidence="1">The sequence shown here is derived from an EMBL/GenBank/DDBJ whole genome shotgun (WGS) entry which is preliminary data.</text>
</comment>
<reference evidence="1 2" key="1">
    <citation type="submission" date="2023-04" db="EMBL/GenBank/DDBJ databases">
        <title>Antarctic isolates genomes.</title>
        <authorList>
            <person name="Dimov S.G."/>
        </authorList>
    </citation>
    <scope>NUCLEOTIDE SEQUENCE [LARGE SCALE GENOMIC DNA]</scope>
    <source>
        <strain evidence="1 2">AL19</strain>
    </source>
</reference>
<dbReference type="EMBL" id="JASBQV010000025">
    <property type="protein sequence ID" value="MDI3235984.1"/>
    <property type="molecule type" value="Genomic_DNA"/>
</dbReference>
<protein>
    <submittedName>
        <fullName evidence="1">Uncharacterized protein</fullName>
    </submittedName>
</protein>
<accession>A0ABT6R4U7</accession>
<sequence>MGVVIYAASRFINKKNTVANKMDSATLEMMFKKIEAIKKMKKSDS</sequence>
<gene>
    <name evidence="1" type="ORF">QK289_13285</name>
</gene>
<dbReference type="Proteomes" id="UP001243286">
    <property type="component" value="Unassembled WGS sequence"/>
</dbReference>
<dbReference type="RefSeq" id="WP_282356983.1">
    <property type="nucleotide sequence ID" value="NZ_JASBQV010000025.1"/>
</dbReference>